<reference evidence="1" key="1">
    <citation type="submission" date="2020-07" db="EMBL/GenBank/DDBJ databases">
        <title>Multicomponent nature underlies the extraordinary mechanical properties of spider dragline silk.</title>
        <authorList>
            <person name="Kono N."/>
            <person name="Nakamura H."/>
            <person name="Mori M."/>
            <person name="Yoshida Y."/>
            <person name="Ohtoshi R."/>
            <person name="Malay A.D."/>
            <person name="Moran D.A.P."/>
            <person name="Tomita M."/>
            <person name="Numata K."/>
            <person name="Arakawa K."/>
        </authorList>
    </citation>
    <scope>NUCLEOTIDE SEQUENCE</scope>
</reference>
<dbReference type="AlphaFoldDB" id="A0A8X6FUI7"/>
<proteinExistence type="predicted"/>
<evidence type="ECO:0000313" key="2">
    <source>
        <dbReference type="Proteomes" id="UP000887116"/>
    </source>
</evidence>
<protein>
    <submittedName>
        <fullName evidence="1">Uncharacterized protein</fullName>
    </submittedName>
</protein>
<sequence length="71" mass="8082">MNLSIDAYWSLSGDIVHVDYGIPLRLNNNGEVNPIVSEFNKTFKLITSDVILNLMDSKEQTVYSNFNTIRC</sequence>
<dbReference type="OrthoDB" id="6433851at2759"/>
<accession>A0A8X6FUI7</accession>
<keyword evidence="2" id="KW-1185">Reference proteome</keyword>
<gene>
    <name evidence="1" type="ORF">TNCT_142421</name>
</gene>
<comment type="caution">
    <text evidence="1">The sequence shown here is derived from an EMBL/GenBank/DDBJ whole genome shotgun (WGS) entry which is preliminary data.</text>
</comment>
<dbReference type="EMBL" id="BMAO01033430">
    <property type="protein sequence ID" value="GFQ89497.1"/>
    <property type="molecule type" value="Genomic_DNA"/>
</dbReference>
<name>A0A8X6FUI7_TRICU</name>
<evidence type="ECO:0000313" key="1">
    <source>
        <dbReference type="EMBL" id="GFQ89497.1"/>
    </source>
</evidence>
<dbReference type="Proteomes" id="UP000887116">
    <property type="component" value="Unassembled WGS sequence"/>
</dbReference>
<organism evidence="1 2">
    <name type="scientific">Trichonephila clavata</name>
    <name type="common">Joro spider</name>
    <name type="synonym">Nephila clavata</name>
    <dbReference type="NCBI Taxonomy" id="2740835"/>
    <lineage>
        <taxon>Eukaryota</taxon>
        <taxon>Metazoa</taxon>
        <taxon>Ecdysozoa</taxon>
        <taxon>Arthropoda</taxon>
        <taxon>Chelicerata</taxon>
        <taxon>Arachnida</taxon>
        <taxon>Araneae</taxon>
        <taxon>Araneomorphae</taxon>
        <taxon>Entelegynae</taxon>
        <taxon>Araneoidea</taxon>
        <taxon>Nephilidae</taxon>
        <taxon>Trichonephila</taxon>
    </lineage>
</organism>